<organism evidence="4">
    <name type="scientific">uncultured Nocardioidaceae bacterium</name>
    <dbReference type="NCBI Taxonomy" id="253824"/>
    <lineage>
        <taxon>Bacteria</taxon>
        <taxon>Bacillati</taxon>
        <taxon>Actinomycetota</taxon>
        <taxon>Actinomycetes</taxon>
        <taxon>Propionibacteriales</taxon>
        <taxon>Nocardioidaceae</taxon>
        <taxon>environmental samples</taxon>
    </lineage>
</organism>
<evidence type="ECO:0000259" key="3">
    <source>
        <dbReference type="PROSITE" id="PS51352"/>
    </source>
</evidence>
<dbReference type="EMBL" id="CADCUG010000124">
    <property type="protein sequence ID" value="CAA9347996.1"/>
    <property type="molecule type" value="Genomic_DNA"/>
</dbReference>
<dbReference type="PANTHER" id="PTHR45663:SF40">
    <property type="entry name" value="THIOREDOXIN 2"/>
    <property type="match status" value="1"/>
</dbReference>
<dbReference type="PROSITE" id="PS51352">
    <property type="entry name" value="THIOREDOXIN_2"/>
    <property type="match status" value="1"/>
</dbReference>
<dbReference type="InterPro" id="IPR036249">
    <property type="entry name" value="Thioredoxin-like_sf"/>
</dbReference>
<evidence type="ECO:0000256" key="1">
    <source>
        <dbReference type="ARBA" id="ARBA00023157"/>
    </source>
</evidence>
<proteinExistence type="predicted"/>
<dbReference type="InterPro" id="IPR013766">
    <property type="entry name" value="Thioredoxin_domain"/>
</dbReference>
<reference evidence="4" key="1">
    <citation type="submission" date="2020-02" db="EMBL/GenBank/DDBJ databases">
        <authorList>
            <person name="Meier V. D."/>
        </authorList>
    </citation>
    <scope>NUCLEOTIDE SEQUENCE</scope>
    <source>
        <strain evidence="4">AVDCRST_MAG29</strain>
    </source>
</reference>
<evidence type="ECO:0000313" key="4">
    <source>
        <dbReference type="EMBL" id="CAA9347996.1"/>
    </source>
</evidence>
<accession>A0A6J4M2F8</accession>
<feature type="compositionally biased region" description="Low complexity" evidence="2">
    <location>
        <begin position="134"/>
        <end position="144"/>
    </location>
</feature>
<dbReference type="CDD" id="cd02947">
    <property type="entry name" value="TRX_family"/>
    <property type="match status" value="1"/>
</dbReference>
<sequence>MSTVDLTAETFPSAINEGIVLVDFWASWCGPCRQFAPIFEKAAGQHTDITFGKVDTEAEQMLAGQAGITSIPTLMAFRDGILLYAQPGAIPGAGLEELISKIRQVDMDEVRASLAEEDAARAAAGSIGPDDELGTGATTARAGG</sequence>
<dbReference type="PROSITE" id="PS00194">
    <property type="entry name" value="THIOREDOXIN_1"/>
    <property type="match status" value="1"/>
</dbReference>
<keyword evidence="1" id="KW-1015">Disulfide bond</keyword>
<feature type="region of interest" description="Disordered" evidence="2">
    <location>
        <begin position="121"/>
        <end position="144"/>
    </location>
</feature>
<dbReference type="AlphaFoldDB" id="A0A6J4M2F8"/>
<dbReference type="PRINTS" id="PR00421">
    <property type="entry name" value="THIOREDOXIN"/>
</dbReference>
<dbReference type="PANTHER" id="PTHR45663">
    <property type="entry name" value="GEO12009P1"/>
    <property type="match status" value="1"/>
</dbReference>
<dbReference type="InterPro" id="IPR017937">
    <property type="entry name" value="Thioredoxin_CS"/>
</dbReference>
<dbReference type="Pfam" id="PF00085">
    <property type="entry name" value="Thioredoxin"/>
    <property type="match status" value="1"/>
</dbReference>
<evidence type="ECO:0000256" key="2">
    <source>
        <dbReference type="SAM" id="MobiDB-lite"/>
    </source>
</evidence>
<feature type="domain" description="Thioredoxin" evidence="3">
    <location>
        <begin position="1"/>
        <end position="104"/>
    </location>
</feature>
<name>A0A6J4M2F8_9ACTN</name>
<dbReference type="SUPFAM" id="SSF52833">
    <property type="entry name" value="Thioredoxin-like"/>
    <property type="match status" value="1"/>
</dbReference>
<dbReference type="GO" id="GO:0005829">
    <property type="term" value="C:cytosol"/>
    <property type="evidence" value="ECO:0007669"/>
    <property type="project" value="TreeGrafter"/>
</dbReference>
<dbReference type="GO" id="GO:0015035">
    <property type="term" value="F:protein-disulfide reductase activity"/>
    <property type="evidence" value="ECO:0007669"/>
    <property type="project" value="TreeGrafter"/>
</dbReference>
<gene>
    <name evidence="4" type="ORF">AVDCRST_MAG29-2011</name>
</gene>
<protein>
    <submittedName>
        <fullName evidence="4">Thioredoxin</fullName>
    </submittedName>
</protein>
<dbReference type="Gene3D" id="3.40.30.10">
    <property type="entry name" value="Glutaredoxin"/>
    <property type="match status" value="1"/>
</dbReference>